<feature type="chain" id="PRO_5046400137" description="AB hydrolase-1 domain-containing protein" evidence="1">
    <location>
        <begin position="20"/>
        <end position="183"/>
    </location>
</feature>
<evidence type="ECO:0008006" key="4">
    <source>
        <dbReference type="Google" id="ProtNLM"/>
    </source>
</evidence>
<name>A0ABW1ZQ25_9DEIO</name>
<reference evidence="3" key="1">
    <citation type="journal article" date="2019" name="Int. J. Syst. Evol. Microbiol.">
        <title>The Global Catalogue of Microorganisms (GCM) 10K type strain sequencing project: providing services to taxonomists for standard genome sequencing and annotation.</title>
        <authorList>
            <consortium name="The Broad Institute Genomics Platform"/>
            <consortium name="The Broad Institute Genome Sequencing Center for Infectious Disease"/>
            <person name="Wu L."/>
            <person name="Ma J."/>
        </authorList>
    </citation>
    <scope>NUCLEOTIDE SEQUENCE [LARGE SCALE GENOMIC DNA]</scope>
    <source>
        <strain evidence="3">CCUG 63830</strain>
    </source>
</reference>
<evidence type="ECO:0000313" key="2">
    <source>
        <dbReference type="EMBL" id="MFC6661834.1"/>
    </source>
</evidence>
<keyword evidence="3" id="KW-1185">Reference proteome</keyword>
<comment type="caution">
    <text evidence="2">The sequence shown here is derived from an EMBL/GenBank/DDBJ whole genome shotgun (WGS) entry which is preliminary data.</text>
</comment>
<keyword evidence="1" id="KW-0732">Signal</keyword>
<sequence length="183" mass="19607">MKLRHTSLLLLSLSAGLVACRPTPAPDPLAAYTGQTLNWTACDPTILGEDQTKLFGALGDRLRCADMTVPANWTKPNGTSMSVSLIRVAAANQSKRQGAIFFNPGGPGGDGLAFAPYYASFWENEKNPLPNAEGLKQMAGEFDLIGFSPRGVGASSRLYCGSNELADPINPRRRTAARRTLRP</sequence>
<organism evidence="2 3">
    <name type="scientific">Deinococcus multiflagellatus</name>
    <dbReference type="NCBI Taxonomy" id="1656887"/>
    <lineage>
        <taxon>Bacteria</taxon>
        <taxon>Thermotogati</taxon>
        <taxon>Deinococcota</taxon>
        <taxon>Deinococci</taxon>
        <taxon>Deinococcales</taxon>
        <taxon>Deinococcaceae</taxon>
        <taxon>Deinococcus</taxon>
    </lineage>
</organism>
<dbReference type="Proteomes" id="UP001596317">
    <property type="component" value="Unassembled WGS sequence"/>
</dbReference>
<gene>
    <name evidence="2" type="ORF">ACFP90_16975</name>
</gene>
<evidence type="ECO:0000256" key="1">
    <source>
        <dbReference type="SAM" id="SignalP"/>
    </source>
</evidence>
<dbReference type="RefSeq" id="WP_380057530.1">
    <property type="nucleotide sequence ID" value="NZ_JBHSWB010000001.1"/>
</dbReference>
<evidence type="ECO:0000313" key="3">
    <source>
        <dbReference type="Proteomes" id="UP001596317"/>
    </source>
</evidence>
<protein>
    <recommendedName>
        <fullName evidence="4">AB hydrolase-1 domain-containing protein</fullName>
    </recommendedName>
</protein>
<proteinExistence type="predicted"/>
<dbReference type="PROSITE" id="PS51257">
    <property type="entry name" value="PROKAR_LIPOPROTEIN"/>
    <property type="match status" value="1"/>
</dbReference>
<feature type="signal peptide" evidence="1">
    <location>
        <begin position="1"/>
        <end position="19"/>
    </location>
</feature>
<accession>A0ABW1ZQ25</accession>
<dbReference type="EMBL" id="JBHSWB010000001">
    <property type="protein sequence ID" value="MFC6661834.1"/>
    <property type="molecule type" value="Genomic_DNA"/>
</dbReference>